<dbReference type="OrthoDB" id="5417887at2759"/>
<keyword evidence="9" id="KW-1185">Reference proteome</keyword>
<dbReference type="GO" id="GO:0016020">
    <property type="term" value="C:membrane"/>
    <property type="evidence" value="ECO:0007669"/>
    <property type="project" value="UniProtKB-SubCell"/>
</dbReference>
<name>S7ZXL1_PENO1</name>
<dbReference type="AlphaFoldDB" id="S7ZXL1"/>
<evidence type="ECO:0000256" key="5">
    <source>
        <dbReference type="ARBA" id="ARBA00038359"/>
    </source>
</evidence>
<dbReference type="STRING" id="933388.S7ZXL1"/>
<evidence type="ECO:0000313" key="9">
    <source>
        <dbReference type="Proteomes" id="UP000019376"/>
    </source>
</evidence>
<feature type="transmembrane region" description="Helical" evidence="6">
    <location>
        <begin position="58"/>
        <end position="84"/>
    </location>
</feature>
<comment type="subcellular location">
    <subcellularLocation>
        <location evidence="1">Membrane</location>
        <topology evidence="1">Multi-pass membrane protein</topology>
    </subcellularLocation>
</comment>
<evidence type="ECO:0000256" key="2">
    <source>
        <dbReference type="ARBA" id="ARBA00022692"/>
    </source>
</evidence>
<feature type="transmembrane region" description="Helical" evidence="6">
    <location>
        <begin position="161"/>
        <end position="179"/>
    </location>
</feature>
<dbReference type="PANTHER" id="PTHR33048:SF42">
    <property type="entry name" value="INTEGRAL MEMBRANE PROTEIN"/>
    <property type="match status" value="1"/>
</dbReference>
<dbReference type="EMBL" id="KB644415">
    <property type="protein sequence ID" value="EPS33511.1"/>
    <property type="molecule type" value="Genomic_DNA"/>
</dbReference>
<reference evidence="8 9" key="1">
    <citation type="journal article" date="2013" name="PLoS ONE">
        <title>Genomic and secretomic analyses reveal unique features of the lignocellulolytic enzyme system of Penicillium decumbens.</title>
        <authorList>
            <person name="Liu G."/>
            <person name="Zhang L."/>
            <person name="Wei X."/>
            <person name="Zou G."/>
            <person name="Qin Y."/>
            <person name="Ma L."/>
            <person name="Li J."/>
            <person name="Zheng H."/>
            <person name="Wang S."/>
            <person name="Wang C."/>
            <person name="Xun L."/>
            <person name="Zhao G.-P."/>
            <person name="Zhou Z."/>
            <person name="Qu Y."/>
        </authorList>
    </citation>
    <scope>NUCLEOTIDE SEQUENCE [LARGE SCALE GENOMIC DNA]</scope>
    <source>
        <strain evidence="9">114-2 / CGMCC 5302</strain>
    </source>
</reference>
<keyword evidence="2 6" id="KW-0812">Transmembrane</keyword>
<evidence type="ECO:0000259" key="7">
    <source>
        <dbReference type="Pfam" id="PF20684"/>
    </source>
</evidence>
<dbReference type="PANTHER" id="PTHR33048">
    <property type="entry name" value="PTH11-LIKE INTEGRAL MEMBRANE PROTEIN (AFU_ORTHOLOGUE AFUA_5G11245)"/>
    <property type="match status" value="1"/>
</dbReference>
<dbReference type="HOGENOM" id="CLU_1396781_0_0_1"/>
<protein>
    <recommendedName>
        <fullName evidence="7">Rhodopsin domain-containing protein</fullName>
    </recommendedName>
</protein>
<evidence type="ECO:0000256" key="6">
    <source>
        <dbReference type="SAM" id="Phobius"/>
    </source>
</evidence>
<feature type="transmembrane region" description="Helical" evidence="6">
    <location>
        <begin position="91"/>
        <end position="111"/>
    </location>
</feature>
<dbReference type="Proteomes" id="UP000019376">
    <property type="component" value="Unassembled WGS sequence"/>
</dbReference>
<sequence length="195" mass="21735">MTMSSTGAEVPTQGLTILAVLLLIFTSLISNTVSMGVVKRHVYDFEDPEIIPPALKLLYISFVILIIACVLSKTSFAFTLLRIVTKTWMKVLLWFIIITMNALMWLFVLLITVNNNTIDADGADENFRATAYSGCMDVILAFLPWIVLWNLETKKREKAGIALAMSMGFIAAIASFIKISKLVNVAQVNDFTFEE</sequence>
<feature type="domain" description="Rhodopsin" evidence="7">
    <location>
        <begin position="17"/>
        <end position="194"/>
    </location>
</feature>
<evidence type="ECO:0000256" key="1">
    <source>
        <dbReference type="ARBA" id="ARBA00004141"/>
    </source>
</evidence>
<comment type="similarity">
    <text evidence="5">Belongs to the SAT4 family.</text>
</comment>
<evidence type="ECO:0000313" key="8">
    <source>
        <dbReference type="EMBL" id="EPS33511.1"/>
    </source>
</evidence>
<proteinExistence type="inferred from homology"/>
<dbReference type="Pfam" id="PF20684">
    <property type="entry name" value="Fung_rhodopsin"/>
    <property type="match status" value="1"/>
</dbReference>
<dbReference type="InterPro" id="IPR049326">
    <property type="entry name" value="Rhodopsin_dom_fungi"/>
</dbReference>
<feature type="transmembrane region" description="Helical" evidence="6">
    <location>
        <begin position="131"/>
        <end position="149"/>
    </location>
</feature>
<gene>
    <name evidence="8" type="ORF">PDE_08473</name>
</gene>
<dbReference type="InterPro" id="IPR052337">
    <property type="entry name" value="SAT4-like"/>
</dbReference>
<keyword evidence="4 6" id="KW-0472">Membrane</keyword>
<evidence type="ECO:0000256" key="4">
    <source>
        <dbReference type="ARBA" id="ARBA00023136"/>
    </source>
</evidence>
<dbReference type="PhylomeDB" id="S7ZXL1"/>
<accession>S7ZXL1</accession>
<keyword evidence="3 6" id="KW-1133">Transmembrane helix</keyword>
<evidence type="ECO:0000256" key="3">
    <source>
        <dbReference type="ARBA" id="ARBA00022989"/>
    </source>
</evidence>
<organism evidence="8 9">
    <name type="scientific">Penicillium oxalicum (strain 114-2 / CGMCC 5302)</name>
    <name type="common">Penicillium decumbens</name>
    <dbReference type="NCBI Taxonomy" id="933388"/>
    <lineage>
        <taxon>Eukaryota</taxon>
        <taxon>Fungi</taxon>
        <taxon>Dikarya</taxon>
        <taxon>Ascomycota</taxon>
        <taxon>Pezizomycotina</taxon>
        <taxon>Eurotiomycetes</taxon>
        <taxon>Eurotiomycetidae</taxon>
        <taxon>Eurotiales</taxon>
        <taxon>Aspergillaceae</taxon>
        <taxon>Penicillium</taxon>
    </lineage>
</organism>